<dbReference type="EMBL" id="VTES01000006">
    <property type="protein sequence ID" value="TYS60707.1"/>
    <property type="molecule type" value="Genomic_DNA"/>
</dbReference>
<name>A0A5D4SAM5_9BACI</name>
<dbReference type="Gene3D" id="2.60.40.1630">
    <property type="entry name" value="bacillus anthracis domain"/>
    <property type="match status" value="1"/>
</dbReference>
<comment type="caution">
    <text evidence="1">The sequence shown here is derived from an EMBL/GenBank/DDBJ whole genome shotgun (WGS) entry which is preliminary data.</text>
</comment>
<dbReference type="AlphaFoldDB" id="A0A5D4SAM5"/>
<dbReference type="Proteomes" id="UP000323732">
    <property type="component" value="Unassembled WGS sequence"/>
</dbReference>
<gene>
    <name evidence="1" type="ORF">FZD47_21095</name>
</gene>
<organism evidence="1 2">
    <name type="scientific">Bacillus infantis</name>
    <dbReference type="NCBI Taxonomy" id="324767"/>
    <lineage>
        <taxon>Bacteria</taxon>
        <taxon>Bacillati</taxon>
        <taxon>Bacillota</taxon>
        <taxon>Bacilli</taxon>
        <taxon>Bacillales</taxon>
        <taxon>Bacillaceae</taxon>
        <taxon>Bacillus</taxon>
    </lineage>
</organism>
<evidence type="ECO:0000313" key="1">
    <source>
        <dbReference type="EMBL" id="TYS60707.1"/>
    </source>
</evidence>
<sequence>MATMGFIRPDKRDFLQKLIKLLKRRTSITIHELLHDGSRFAVVLSVKGKNAKDKRGFPNLSDFSLSINDSPYIGGYGGTYTNEKYKYLYEFDLEENLPDEFKLKVEVGMDGIGDKWAFELPVKKAGKSYYQVVPHKTASNGRLG</sequence>
<protein>
    <submittedName>
        <fullName evidence="1">Uncharacterized protein</fullName>
    </submittedName>
</protein>
<evidence type="ECO:0000313" key="2">
    <source>
        <dbReference type="Proteomes" id="UP000323732"/>
    </source>
</evidence>
<dbReference type="RefSeq" id="WP_148950856.1">
    <property type="nucleotide sequence ID" value="NZ_VTES01000006.1"/>
</dbReference>
<proteinExistence type="predicted"/>
<accession>A0A5D4SAM5</accession>
<reference evidence="1 2" key="1">
    <citation type="submission" date="2019-08" db="EMBL/GenBank/DDBJ databases">
        <title>Bacillus genomes from the desert of Cuatro Cienegas, Coahuila.</title>
        <authorList>
            <person name="Olmedo-Alvarez G."/>
        </authorList>
    </citation>
    <scope>NUCLEOTIDE SEQUENCE [LARGE SCALE GENOMIC DNA]</scope>
    <source>
        <strain evidence="1 2">CH37_1T</strain>
    </source>
</reference>